<evidence type="ECO:0008006" key="5">
    <source>
        <dbReference type="Google" id="ProtNLM"/>
    </source>
</evidence>
<accession>A0A812XTI8</accession>
<reference evidence="3" key="1">
    <citation type="submission" date="2021-02" db="EMBL/GenBank/DDBJ databases">
        <authorList>
            <person name="Dougan E. K."/>
            <person name="Rhodes N."/>
            <person name="Thang M."/>
            <person name="Chan C."/>
        </authorList>
    </citation>
    <scope>NUCLEOTIDE SEQUENCE</scope>
</reference>
<dbReference type="AlphaFoldDB" id="A0A812XTI8"/>
<dbReference type="OrthoDB" id="436883at2759"/>
<name>A0A812XTI8_SYMPI</name>
<feature type="signal peptide" evidence="2">
    <location>
        <begin position="1"/>
        <end position="19"/>
    </location>
</feature>
<dbReference type="Proteomes" id="UP000649617">
    <property type="component" value="Unassembled WGS sequence"/>
</dbReference>
<dbReference type="EMBL" id="CAJNIZ010046637">
    <property type="protein sequence ID" value="CAE7752892.1"/>
    <property type="molecule type" value="Genomic_DNA"/>
</dbReference>
<protein>
    <recommendedName>
        <fullName evidence="5">Carbonic anhydrase</fullName>
    </recommendedName>
</protein>
<organism evidence="3 4">
    <name type="scientific">Symbiodinium pilosum</name>
    <name type="common">Dinoflagellate</name>
    <dbReference type="NCBI Taxonomy" id="2952"/>
    <lineage>
        <taxon>Eukaryota</taxon>
        <taxon>Sar</taxon>
        <taxon>Alveolata</taxon>
        <taxon>Dinophyceae</taxon>
        <taxon>Suessiales</taxon>
        <taxon>Symbiodiniaceae</taxon>
        <taxon>Symbiodinium</taxon>
    </lineage>
</organism>
<evidence type="ECO:0000256" key="1">
    <source>
        <dbReference type="SAM" id="MobiDB-lite"/>
    </source>
</evidence>
<proteinExistence type="predicted"/>
<dbReference type="Pfam" id="PF10563">
    <property type="entry name" value="CA_like"/>
    <property type="match status" value="1"/>
</dbReference>
<evidence type="ECO:0000313" key="4">
    <source>
        <dbReference type="Proteomes" id="UP000649617"/>
    </source>
</evidence>
<evidence type="ECO:0000313" key="3">
    <source>
        <dbReference type="EMBL" id="CAE7752892.1"/>
    </source>
</evidence>
<feature type="chain" id="PRO_5032563874" description="Carbonic anhydrase" evidence="2">
    <location>
        <begin position="20"/>
        <end position="347"/>
    </location>
</feature>
<feature type="region of interest" description="Disordered" evidence="1">
    <location>
        <begin position="38"/>
        <end position="69"/>
    </location>
</feature>
<keyword evidence="4" id="KW-1185">Reference proteome</keyword>
<sequence length="347" mass="38151">MRCGTRFLGVCLALGLALASKTECSEAGAADDEVQLMQKQHQKQKPVQHGGWARPTKADPEPRAPTMMQTGRQSPLLCQDAEPQAPKNVTPGFVGDRPTRFIPLDGNIPNQLIQVNLHWHLGAEHYSLGEYDITPGGPTARDAEIQSVIPAQPQPSSTQPGFFCDVKGFEDKLNAFNFQHCVDAFVGYTYEFHWVYSSGGPLSDTFKLWPGLGQVFNRTITPQIVVRGQACRVINDESLTAAEIEADYQNFIQQWRQPPLSQGVRYVGSTTGSSVNNEVCSPVTVHGWHVDTKCCTILAQTMDRTCQEMIALGLADDVKPKGSRELVAKEWSSIVQYPLAVSPPATR</sequence>
<evidence type="ECO:0000256" key="2">
    <source>
        <dbReference type="SAM" id="SignalP"/>
    </source>
</evidence>
<gene>
    <name evidence="3" type="ORF">SPIL2461_LOCUS21826</name>
</gene>
<dbReference type="InterPro" id="IPR018883">
    <property type="entry name" value="Delta_CA"/>
</dbReference>
<keyword evidence="2" id="KW-0732">Signal</keyword>
<comment type="caution">
    <text evidence="3">The sequence shown here is derived from an EMBL/GenBank/DDBJ whole genome shotgun (WGS) entry which is preliminary data.</text>
</comment>